<evidence type="ECO:0000256" key="5">
    <source>
        <dbReference type="ARBA" id="ARBA00023002"/>
    </source>
</evidence>
<dbReference type="Gene3D" id="3.40.462.20">
    <property type="match status" value="1"/>
</dbReference>
<dbReference type="InterPro" id="IPR050416">
    <property type="entry name" value="FAD-linked_Oxidoreductase"/>
</dbReference>
<dbReference type="Pfam" id="PF01565">
    <property type="entry name" value="FAD_binding_4"/>
    <property type="match status" value="1"/>
</dbReference>
<dbReference type="InterPro" id="IPR036318">
    <property type="entry name" value="FAD-bd_PCMH-like_sf"/>
</dbReference>
<gene>
    <name evidence="7" type="ORF">JOM49_008332</name>
</gene>
<dbReference type="EMBL" id="JAGGMS010000001">
    <property type="protein sequence ID" value="MBP2186806.1"/>
    <property type="molecule type" value="Genomic_DNA"/>
</dbReference>
<organism evidence="7 8">
    <name type="scientific">Amycolatopsis magusensis</name>
    <dbReference type="NCBI Taxonomy" id="882444"/>
    <lineage>
        <taxon>Bacteria</taxon>
        <taxon>Bacillati</taxon>
        <taxon>Actinomycetota</taxon>
        <taxon>Actinomycetes</taxon>
        <taxon>Pseudonocardiales</taxon>
        <taxon>Pseudonocardiaceae</taxon>
        <taxon>Amycolatopsis</taxon>
    </lineage>
</organism>
<comment type="similarity">
    <text evidence="2">Belongs to the oxygen-dependent FAD-linked oxidoreductase family.</text>
</comment>
<proteinExistence type="inferred from homology"/>
<dbReference type="InterPro" id="IPR016167">
    <property type="entry name" value="FAD-bd_PCMH_sub1"/>
</dbReference>
<dbReference type="PROSITE" id="PS51387">
    <property type="entry name" value="FAD_PCMH"/>
    <property type="match status" value="1"/>
</dbReference>
<evidence type="ECO:0000313" key="7">
    <source>
        <dbReference type="EMBL" id="MBP2186806.1"/>
    </source>
</evidence>
<dbReference type="InterPro" id="IPR016166">
    <property type="entry name" value="FAD-bd_PCMH"/>
</dbReference>
<evidence type="ECO:0000313" key="8">
    <source>
        <dbReference type="Proteomes" id="UP000741013"/>
    </source>
</evidence>
<evidence type="ECO:0000256" key="2">
    <source>
        <dbReference type="ARBA" id="ARBA00005466"/>
    </source>
</evidence>
<keyword evidence="5" id="KW-0560">Oxidoreductase</keyword>
<name>A0ABS4Q7V6_9PSEU</name>
<comment type="caution">
    <text evidence="7">The sequence shown here is derived from an EMBL/GenBank/DDBJ whole genome shotgun (WGS) entry which is preliminary data.</text>
</comment>
<dbReference type="Gene3D" id="3.30.465.10">
    <property type="match status" value="1"/>
</dbReference>
<dbReference type="Proteomes" id="UP000741013">
    <property type="component" value="Unassembled WGS sequence"/>
</dbReference>
<dbReference type="InterPro" id="IPR016169">
    <property type="entry name" value="FAD-bd_PCMH_sub2"/>
</dbReference>
<protein>
    <submittedName>
        <fullName evidence="7">FAD/FMN-containing dehydrogenase</fullName>
    </submittedName>
</protein>
<dbReference type="SUPFAM" id="SSF56176">
    <property type="entry name" value="FAD-binding/transporter-associated domain-like"/>
    <property type="match status" value="1"/>
</dbReference>
<evidence type="ECO:0000256" key="3">
    <source>
        <dbReference type="ARBA" id="ARBA00022630"/>
    </source>
</evidence>
<dbReference type="PANTHER" id="PTHR42973:SF39">
    <property type="entry name" value="FAD-BINDING PCMH-TYPE DOMAIN-CONTAINING PROTEIN"/>
    <property type="match status" value="1"/>
</dbReference>
<keyword evidence="3" id="KW-0285">Flavoprotein</keyword>
<keyword evidence="8" id="KW-1185">Reference proteome</keyword>
<feature type="domain" description="FAD-binding PCMH-type" evidence="6">
    <location>
        <begin position="22"/>
        <end position="189"/>
    </location>
</feature>
<accession>A0ABS4Q7V6</accession>
<evidence type="ECO:0000259" key="6">
    <source>
        <dbReference type="PROSITE" id="PS51387"/>
    </source>
</evidence>
<sequence length="417" mass="44615">MNYLHPGDPGFDDEAAGFQTAFRHEAKVIAAVENAADVRAAVNYAREQGLPVSVQATGHGFTTPATGLLISTRRMRGVRVDPEKKTAWLEAGARWKDVLAETATHGLAPLSGSGPGVGAVSYSLGGGVGLLARRFGFAADHVRRVELVDHNGDLLDVTAETHPELFWALRGGRSGFGVVTGLEIALFDVPAIYGGGMYFDTGLLPAVVRGFREWTESVPEELTSSLGMVPFPDVPGVPEPLRGRHAAHLRLSYSGDPAAGERLIAPLREIGPRLLEKFGEIPFDQAARTIFSEPDTPHAYYGDTALLTDFPADLADRLVELTGPEAPVGLVTDLRHLGGALSRPPAVPNAVSHRDARYQLMVLSGPGAEAHEAQEAVFAAVEPWTLGRALNFAYGDRPPVRPFHSPEVARRLAALRT</sequence>
<dbReference type="InterPro" id="IPR006094">
    <property type="entry name" value="Oxid_FAD_bind_N"/>
</dbReference>
<evidence type="ECO:0000256" key="1">
    <source>
        <dbReference type="ARBA" id="ARBA00001974"/>
    </source>
</evidence>
<dbReference type="RefSeq" id="WP_209670127.1">
    <property type="nucleotide sequence ID" value="NZ_JAGGMS010000001.1"/>
</dbReference>
<comment type="cofactor">
    <cofactor evidence="1">
        <name>FAD</name>
        <dbReference type="ChEBI" id="CHEBI:57692"/>
    </cofactor>
</comment>
<reference evidence="7 8" key="1">
    <citation type="submission" date="2021-03" db="EMBL/GenBank/DDBJ databases">
        <title>Sequencing the genomes of 1000 actinobacteria strains.</title>
        <authorList>
            <person name="Klenk H.-P."/>
        </authorList>
    </citation>
    <scope>NUCLEOTIDE SEQUENCE [LARGE SCALE GENOMIC DNA]</scope>
    <source>
        <strain evidence="7 8">DSM 45510</strain>
    </source>
</reference>
<dbReference type="Gene3D" id="3.30.43.10">
    <property type="entry name" value="Uridine Diphospho-n-acetylenolpyruvylglucosamine Reductase, domain 2"/>
    <property type="match status" value="1"/>
</dbReference>
<evidence type="ECO:0000256" key="4">
    <source>
        <dbReference type="ARBA" id="ARBA00022827"/>
    </source>
</evidence>
<keyword evidence="4" id="KW-0274">FAD</keyword>
<dbReference type="PANTHER" id="PTHR42973">
    <property type="entry name" value="BINDING OXIDOREDUCTASE, PUTATIVE (AFU_ORTHOLOGUE AFUA_1G17690)-RELATED"/>
    <property type="match status" value="1"/>
</dbReference>